<reference evidence="7" key="1">
    <citation type="submission" date="2022-10" db="EMBL/GenBank/DDBJ databases">
        <title>The complete genomes of actinobacterial strains from the NBC collection.</title>
        <authorList>
            <person name="Joergensen T.S."/>
            <person name="Alvarez Arevalo M."/>
            <person name="Sterndorff E.B."/>
            <person name="Faurdal D."/>
            <person name="Vuksanovic O."/>
            <person name="Mourched A.-S."/>
            <person name="Charusanti P."/>
            <person name="Shaw S."/>
            <person name="Blin K."/>
            <person name="Weber T."/>
        </authorList>
    </citation>
    <scope>NUCLEOTIDE SEQUENCE</scope>
    <source>
        <strain evidence="7">NBC_01432</strain>
    </source>
</reference>
<dbReference type="Proteomes" id="UP001432209">
    <property type="component" value="Chromosome"/>
</dbReference>
<dbReference type="InterPro" id="IPR011761">
    <property type="entry name" value="ATP-grasp"/>
</dbReference>
<dbReference type="PANTHER" id="PTHR43585">
    <property type="entry name" value="FUMIPYRROLE BIOSYNTHESIS PROTEIN C"/>
    <property type="match status" value="1"/>
</dbReference>
<dbReference type="Gene3D" id="3.30.470.20">
    <property type="entry name" value="ATP-grasp fold, B domain"/>
    <property type="match status" value="1"/>
</dbReference>
<dbReference type="InterPro" id="IPR013815">
    <property type="entry name" value="ATP_grasp_subdomain_1"/>
</dbReference>
<keyword evidence="2 4" id="KW-0547">Nucleotide-binding</keyword>
<dbReference type="EMBL" id="CP109495">
    <property type="protein sequence ID" value="WUX51263.1"/>
    <property type="molecule type" value="Genomic_DNA"/>
</dbReference>
<dbReference type="Pfam" id="PF13535">
    <property type="entry name" value="ATP-grasp_4"/>
    <property type="match status" value="1"/>
</dbReference>
<evidence type="ECO:0000259" key="6">
    <source>
        <dbReference type="PROSITE" id="PS50975"/>
    </source>
</evidence>
<dbReference type="SUPFAM" id="SSF56059">
    <property type="entry name" value="Glutathione synthetase ATP-binding domain-like"/>
    <property type="match status" value="1"/>
</dbReference>
<keyword evidence="3 4" id="KW-0067">ATP-binding</keyword>
<protein>
    <submittedName>
        <fullName evidence="7">ATP-grasp domain-containing protein</fullName>
    </submittedName>
</protein>
<evidence type="ECO:0000313" key="7">
    <source>
        <dbReference type="EMBL" id="WUX51263.1"/>
    </source>
</evidence>
<accession>A0ABZ2A1C4</accession>
<dbReference type="PANTHER" id="PTHR43585:SF2">
    <property type="entry name" value="ATP-GRASP ENZYME FSQD"/>
    <property type="match status" value="1"/>
</dbReference>
<feature type="region of interest" description="Disordered" evidence="5">
    <location>
        <begin position="402"/>
        <end position="423"/>
    </location>
</feature>
<keyword evidence="1" id="KW-0436">Ligase</keyword>
<evidence type="ECO:0000256" key="1">
    <source>
        <dbReference type="ARBA" id="ARBA00022598"/>
    </source>
</evidence>
<evidence type="ECO:0000256" key="3">
    <source>
        <dbReference type="ARBA" id="ARBA00022840"/>
    </source>
</evidence>
<evidence type="ECO:0000313" key="8">
    <source>
        <dbReference type="Proteomes" id="UP001432209"/>
    </source>
</evidence>
<dbReference type="Gene3D" id="3.30.1490.20">
    <property type="entry name" value="ATP-grasp fold, A domain"/>
    <property type="match status" value="1"/>
</dbReference>
<evidence type="ECO:0000256" key="5">
    <source>
        <dbReference type="SAM" id="MobiDB-lite"/>
    </source>
</evidence>
<proteinExistence type="predicted"/>
<organism evidence="7 8">
    <name type="scientific">Streptomyces niveus</name>
    <name type="common">Streptomyces spheroides</name>
    <dbReference type="NCBI Taxonomy" id="193462"/>
    <lineage>
        <taxon>Bacteria</taxon>
        <taxon>Bacillati</taxon>
        <taxon>Actinomycetota</taxon>
        <taxon>Actinomycetes</taxon>
        <taxon>Kitasatosporales</taxon>
        <taxon>Streptomycetaceae</taxon>
        <taxon>Streptomyces</taxon>
    </lineage>
</organism>
<name>A0ABZ2A1C4_STRNV</name>
<dbReference type="RefSeq" id="WP_329074906.1">
    <property type="nucleotide sequence ID" value="NZ_CP109495.1"/>
</dbReference>
<dbReference type="InterPro" id="IPR052032">
    <property type="entry name" value="ATP-dep_AA_Ligase"/>
</dbReference>
<feature type="domain" description="ATP-grasp" evidence="6">
    <location>
        <begin position="114"/>
        <end position="305"/>
    </location>
</feature>
<evidence type="ECO:0000256" key="4">
    <source>
        <dbReference type="PROSITE-ProRule" id="PRU00409"/>
    </source>
</evidence>
<dbReference type="PROSITE" id="PS50975">
    <property type="entry name" value="ATP_GRASP"/>
    <property type="match status" value="1"/>
</dbReference>
<sequence length="423" mass="45208">MPSRPTVLVVAPADEALRGYCLDSVAAAYDVVLITASAPTWERRCIRDVEIADPADETALLAAGQTLAGRHTLYGVVTWSEWDLVNVARLAEHLGLRTNTPQVMLDCRNKGRQRTLFARHRVPSAKAMTARTLLEAALAAETIGYPVVLKPAAYAASIGVSRITRSEQLPGGFDFAQAGAERSRESTAVLVEEYLDGPEISVECVTHRGTTSAVAVTRKTLGVAPYFEELAHSVDANDPLLVQVGSVAASAVRALGLTDGVQHVEMRLTDAGPRLVEVNARIAGDLIGHLATGIDLPRAAADIACGTTPDLTRTRRTAAGIRLLYPDVSGTLTARHLSEGFADHTPWLRQVHWLREVGDAVTLPPAGSMYSARVGFFTVTGSSTRQVEQRTRLVLDQLTLTTTPTPQRPTPGRSCLPEGGACA</sequence>
<dbReference type="Gene3D" id="3.40.50.20">
    <property type="match status" value="1"/>
</dbReference>
<keyword evidence="8" id="KW-1185">Reference proteome</keyword>
<evidence type="ECO:0000256" key="2">
    <source>
        <dbReference type="ARBA" id="ARBA00022741"/>
    </source>
</evidence>
<gene>
    <name evidence="7" type="ORF">OG442_06750</name>
</gene>